<organism evidence="1 2">
    <name type="scientific">Coemansia thaxteri</name>
    <dbReference type="NCBI Taxonomy" id="2663907"/>
    <lineage>
        <taxon>Eukaryota</taxon>
        <taxon>Fungi</taxon>
        <taxon>Fungi incertae sedis</taxon>
        <taxon>Zoopagomycota</taxon>
        <taxon>Kickxellomycotina</taxon>
        <taxon>Kickxellomycetes</taxon>
        <taxon>Kickxellales</taxon>
        <taxon>Kickxellaceae</taxon>
        <taxon>Coemansia</taxon>
    </lineage>
</organism>
<keyword evidence="2" id="KW-1185">Reference proteome</keyword>
<proteinExistence type="predicted"/>
<sequence>MRERRADVFGEDMLELLEQGLDSMFLPDIRSFDWVRSVQFSADAYLVSGAAGQGEPSIKAAVCILFRLVMLLCVRLFDPESQFAEYLKNAYGVESLSEFTMVDDNEGSKGILAELLL</sequence>
<name>A0A9W8BEQ7_9FUNG</name>
<evidence type="ECO:0000313" key="1">
    <source>
        <dbReference type="EMBL" id="KAJ1996968.1"/>
    </source>
</evidence>
<dbReference type="EMBL" id="JANBQF010001557">
    <property type="protein sequence ID" value="KAJ1996968.1"/>
    <property type="molecule type" value="Genomic_DNA"/>
</dbReference>
<comment type="caution">
    <text evidence="1">The sequence shown here is derived from an EMBL/GenBank/DDBJ whole genome shotgun (WGS) entry which is preliminary data.</text>
</comment>
<reference evidence="1" key="1">
    <citation type="submission" date="2022-07" db="EMBL/GenBank/DDBJ databases">
        <title>Phylogenomic reconstructions and comparative analyses of Kickxellomycotina fungi.</title>
        <authorList>
            <person name="Reynolds N.K."/>
            <person name="Stajich J.E."/>
            <person name="Barry K."/>
            <person name="Grigoriev I.V."/>
            <person name="Crous P."/>
            <person name="Smith M.E."/>
        </authorList>
    </citation>
    <scope>NUCLEOTIDE SEQUENCE</scope>
    <source>
        <strain evidence="1">IMI 214461</strain>
    </source>
</reference>
<gene>
    <name evidence="1" type="ORF">H4R26_005997</name>
</gene>
<dbReference type="AlphaFoldDB" id="A0A9W8BEQ7"/>
<feature type="non-terminal residue" evidence="1">
    <location>
        <position position="117"/>
    </location>
</feature>
<protein>
    <submittedName>
        <fullName evidence="1">Uncharacterized protein</fullName>
    </submittedName>
</protein>
<dbReference type="Proteomes" id="UP001150907">
    <property type="component" value="Unassembled WGS sequence"/>
</dbReference>
<accession>A0A9W8BEQ7</accession>
<dbReference type="OrthoDB" id="5553906at2759"/>
<evidence type="ECO:0000313" key="2">
    <source>
        <dbReference type="Proteomes" id="UP001150907"/>
    </source>
</evidence>